<feature type="domain" description="DUF4131" evidence="9">
    <location>
        <begin position="11"/>
        <end position="167"/>
    </location>
</feature>
<dbReference type="PANTHER" id="PTHR30619:SF1">
    <property type="entry name" value="RECOMBINATION PROTEIN 2"/>
    <property type="match status" value="1"/>
</dbReference>
<dbReference type="Gene3D" id="3.60.15.10">
    <property type="entry name" value="Ribonuclease Z/Hydroxyacylglutathione hydrolase-like"/>
    <property type="match status" value="1"/>
</dbReference>
<reference evidence="10 11" key="1">
    <citation type="journal article" date="2010" name="Stand. Genomic Sci.">
        <title>Complete genome sequence of Desulfarculus baarsii type strain (2st14).</title>
        <authorList>
            <person name="Sun H."/>
            <person name="Spring S."/>
            <person name="Lapidus A."/>
            <person name="Davenport K."/>
            <person name="Del Rio T.G."/>
            <person name="Tice H."/>
            <person name="Nolan M."/>
            <person name="Copeland A."/>
            <person name="Cheng J.F."/>
            <person name="Lucas S."/>
            <person name="Tapia R."/>
            <person name="Goodwin L."/>
            <person name="Pitluck S."/>
            <person name="Ivanova N."/>
            <person name="Pagani I."/>
            <person name="Mavromatis K."/>
            <person name="Ovchinnikova G."/>
            <person name="Pati A."/>
            <person name="Chen A."/>
            <person name="Palaniappan K."/>
            <person name="Hauser L."/>
            <person name="Chang Y.J."/>
            <person name="Jeffries C.D."/>
            <person name="Detter J.C."/>
            <person name="Han C."/>
            <person name="Rohde M."/>
            <person name="Brambilla E."/>
            <person name="Goker M."/>
            <person name="Woyke T."/>
            <person name="Bristow J."/>
            <person name="Eisen J.A."/>
            <person name="Markowitz V."/>
            <person name="Hugenholtz P."/>
            <person name="Kyrpides N.C."/>
            <person name="Klenk H.P."/>
            <person name="Land M."/>
        </authorList>
    </citation>
    <scope>NUCLEOTIDE SEQUENCE [LARGE SCALE GENOMIC DNA]</scope>
    <source>
        <strain evidence="11">ATCC 33931 / DSM 2075 / LMG 7858 / VKM B-1802 / 2st14</strain>
    </source>
</reference>
<dbReference type="Pfam" id="PF00753">
    <property type="entry name" value="Lactamase_B"/>
    <property type="match status" value="1"/>
</dbReference>
<feature type="transmembrane region" description="Helical" evidence="6">
    <location>
        <begin position="500"/>
        <end position="519"/>
    </location>
</feature>
<keyword evidence="5 6" id="KW-0472">Membrane</keyword>
<evidence type="ECO:0000256" key="4">
    <source>
        <dbReference type="ARBA" id="ARBA00022989"/>
    </source>
</evidence>
<feature type="transmembrane region" description="Helical" evidence="6">
    <location>
        <begin position="471"/>
        <end position="493"/>
    </location>
</feature>
<evidence type="ECO:0000313" key="10">
    <source>
        <dbReference type="EMBL" id="ADK86377.1"/>
    </source>
</evidence>
<evidence type="ECO:0000259" key="8">
    <source>
        <dbReference type="Pfam" id="PF03772"/>
    </source>
</evidence>
<dbReference type="InterPro" id="IPR035681">
    <property type="entry name" value="ComA-like_MBL"/>
</dbReference>
<keyword evidence="3 6" id="KW-0812">Transmembrane</keyword>
<dbReference type="NCBIfam" id="TIGR00360">
    <property type="entry name" value="ComEC_N-term"/>
    <property type="match status" value="1"/>
</dbReference>
<evidence type="ECO:0000256" key="6">
    <source>
        <dbReference type="SAM" id="Phobius"/>
    </source>
</evidence>
<evidence type="ECO:0000256" key="1">
    <source>
        <dbReference type="ARBA" id="ARBA00004651"/>
    </source>
</evidence>
<gene>
    <name evidence="10" type="ordered locus">Deba_3024</name>
</gene>
<protein>
    <submittedName>
        <fullName evidence="10">DNA internalization-related competence protein ComEC/Rec2</fullName>
    </submittedName>
</protein>
<evidence type="ECO:0000313" key="11">
    <source>
        <dbReference type="Proteomes" id="UP000009047"/>
    </source>
</evidence>
<comment type="subcellular location">
    <subcellularLocation>
        <location evidence="1">Cell membrane</location>
        <topology evidence="1">Multi-pass membrane protein</topology>
    </subcellularLocation>
</comment>
<dbReference type="InterPro" id="IPR001279">
    <property type="entry name" value="Metallo-B-lactamas"/>
</dbReference>
<dbReference type="GO" id="GO:0030420">
    <property type="term" value="P:establishment of competence for transformation"/>
    <property type="evidence" value="ECO:0007669"/>
    <property type="project" value="InterPro"/>
</dbReference>
<proteinExistence type="predicted"/>
<organism evidence="10 11">
    <name type="scientific">Desulfarculus baarsii (strain ATCC 33931 / DSM 2075 / LMG 7858 / VKM B-1802 / 2st14)</name>
    <dbReference type="NCBI Taxonomy" id="644282"/>
    <lineage>
        <taxon>Bacteria</taxon>
        <taxon>Pseudomonadati</taxon>
        <taxon>Thermodesulfobacteriota</taxon>
        <taxon>Desulfarculia</taxon>
        <taxon>Desulfarculales</taxon>
        <taxon>Desulfarculaceae</taxon>
        <taxon>Desulfarculus</taxon>
    </lineage>
</organism>
<feature type="transmembrane region" description="Helical" evidence="6">
    <location>
        <begin position="12"/>
        <end position="33"/>
    </location>
</feature>
<dbReference type="Proteomes" id="UP000009047">
    <property type="component" value="Chromosome"/>
</dbReference>
<dbReference type="eggNOG" id="COG2333">
    <property type="taxonomic scope" value="Bacteria"/>
</dbReference>
<dbReference type="KEGG" id="dbr:Deba_3024"/>
<feature type="domain" description="ComEC/Rec2-related protein" evidence="8">
    <location>
        <begin position="212"/>
        <end position="495"/>
    </location>
</feature>
<dbReference type="NCBIfam" id="TIGR00361">
    <property type="entry name" value="ComEC_Rec2"/>
    <property type="match status" value="1"/>
</dbReference>
<evidence type="ECO:0000256" key="2">
    <source>
        <dbReference type="ARBA" id="ARBA00022475"/>
    </source>
</evidence>
<feature type="domain" description="Metallo-beta-lactamase" evidence="7">
    <location>
        <begin position="533"/>
        <end position="642"/>
    </location>
</feature>
<sequence>MGALVAAAWQPVAWPFLGLTALGLAVGLGLLSWGRPLPALLAALIAFCWGCGYLALHLAAPPPEGHIAALADNARHELVVQAEAPAEPDAEGRGFAMRAQALRLDGRPASGGLRLSFAPGLTPPPAGARFVFTGRLRPIVAMANPGGFDYEAYARREGLAASSYVGKRGALRLLGPADLDALALALARARQHIADMLGELPPGPGRALLRALILGQRGEMSAKLRDAFGDLGAAHLLAISGLHVGLVWGVCFLALRLALAAWPALALRWATPKLAALLALLPAAAYGALAGGEAPTLRALIMIACLTGAQLFDRRYDPLGGLALAALIIVGLWPEAPLDLSFQLSFLAVGAILLAAAPLARWARALGRRSGRMGWALGGLAGWLCLSAVVGLAVMPLGLRHFHVAPLLYLPANALLIPLVAMLALPLALAGAGLGLLWPAAGLWLWRLALLPADWACDIALAWAAMPWAAWFTAGPSVEVLVLLHGAALAMIALRGRGRLWLGGALSVAVLIVGALQAWPPAPDGKLTVWILDVGQGSSAVIRTPLGRVLVVDGGGWPGSDFDFGRRVIAPFLWSQGLDRVDVLACSHDHPDHVGGLAFIAQHFGPRQLWHNGHMSGRGWSGRLLAAAEAQGLAILTPATIPRRGQIGGARTRLMWPPAGQPMDGWSENDRSLWLGLGLGRYFVWLPGDAGPKVEALVAPRLPTGGRHALVAPHHGGKGSCGQALLRALRPELIVFSCGCPNNFGMPRPQALDNSRAVGARLLSTKHHGCIKIVTDGQRLEVSTFLQQPRACGG</sequence>
<feature type="transmembrane region" description="Helical" evidence="6">
    <location>
        <begin position="319"/>
        <end position="336"/>
    </location>
</feature>
<evidence type="ECO:0000259" key="7">
    <source>
        <dbReference type="Pfam" id="PF00753"/>
    </source>
</evidence>
<dbReference type="RefSeq" id="WP_013259814.1">
    <property type="nucleotide sequence ID" value="NC_014365.1"/>
</dbReference>
<dbReference type="Pfam" id="PF03772">
    <property type="entry name" value="Competence"/>
    <property type="match status" value="1"/>
</dbReference>
<feature type="transmembrane region" description="Helical" evidence="6">
    <location>
        <begin position="342"/>
        <end position="363"/>
    </location>
</feature>
<dbReference type="InterPro" id="IPR025405">
    <property type="entry name" value="DUF4131"/>
</dbReference>
<feature type="transmembrane region" description="Helical" evidence="6">
    <location>
        <begin position="40"/>
        <end position="60"/>
    </location>
</feature>
<evidence type="ECO:0000256" key="3">
    <source>
        <dbReference type="ARBA" id="ARBA00022692"/>
    </source>
</evidence>
<dbReference type="AlphaFoldDB" id="E1QLE2"/>
<evidence type="ECO:0000256" key="5">
    <source>
        <dbReference type="ARBA" id="ARBA00023136"/>
    </source>
</evidence>
<dbReference type="InterPro" id="IPR004797">
    <property type="entry name" value="Competence_ComEC/Rec2"/>
</dbReference>
<accession>E1QLE2</accession>
<feature type="transmembrane region" description="Helical" evidence="6">
    <location>
        <begin position="415"/>
        <end position="437"/>
    </location>
</feature>
<keyword evidence="4 6" id="KW-1133">Transmembrane helix</keyword>
<dbReference type="GO" id="GO:0005886">
    <property type="term" value="C:plasma membrane"/>
    <property type="evidence" value="ECO:0007669"/>
    <property type="project" value="UniProtKB-SubCell"/>
</dbReference>
<dbReference type="HOGENOM" id="CLU_010363_2_1_7"/>
<dbReference type="CDD" id="cd07731">
    <property type="entry name" value="ComA-like_MBL-fold"/>
    <property type="match status" value="1"/>
</dbReference>
<dbReference type="PANTHER" id="PTHR30619">
    <property type="entry name" value="DNA INTERNALIZATION/COMPETENCE PROTEIN COMEC/REC2"/>
    <property type="match status" value="1"/>
</dbReference>
<dbReference type="InterPro" id="IPR052159">
    <property type="entry name" value="Competence_DNA_uptake"/>
</dbReference>
<feature type="transmembrane region" description="Helical" evidence="6">
    <location>
        <begin position="375"/>
        <end position="395"/>
    </location>
</feature>
<feature type="transmembrane region" description="Helical" evidence="6">
    <location>
        <begin position="444"/>
        <end position="465"/>
    </location>
</feature>
<feature type="transmembrane region" description="Helical" evidence="6">
    <location>
        <begin position="274"/>
        <end position="290"/>
    </location>
</feature>
<dbReference type="InterPro" id="IPR004477">
    <property type="entry name" value="ComEC_N"/>
</dbReference>
<evidence type="ECO:0000259" key="9">
    <source>
        <dbReference type="Pfam" id="PF13567"/>
    </source>
</evidence>
<name>E1QLE2_DESB2</name>
<dbReference type="STRING" id="644282.Deba_3024"/>
<dbReference type="eggNOG" id="COG0658">
    <property type="taxonomic scope" value="Bacteria"/>
</dbReference>
<dbReference type="Pfam" id="PF13567">
    <property type="entry name" value="DUF4131"/>
    <property type="match status" value="1"/>
</dbReference>
<dbReference type="InterPro" id="IPR036866">
    <property type="entry name" value="RibonucZ/Hydroxyglut_hydro"/>
</dbReference>
<dbReference type="EMBL" id="CP002085">
    <property type="protein sequence ID" value="ADK86377.1"/>
    <property type="molecule type" value="Genomic_DNA"/>
</dbReference>
<keyword evidence="2" id="KW-1003">Cell membrane</keyword>
<dbReference type="SUPFAM" id="SSF56281">
    <property type="entry name" value="Metallo-hydrolase/oxidoreductase"/>
    <property type="match status" value="1"/>
</dbReference>
<keyword evidence="11" id="KW-1185">Reference proteome</keyword>